<keyword evidence="1" id="KW-0472">Membrane</keyword>
<proteinExistence type="predicted"/>
<accession>A0ABQ4T1E1</accession>
<dbReference type="InterPro" id="IPR028087">
    <property type="entry name" value="Tad_N"/>
</dbReference>
<dbReference type="EMBL" id="BPQV01000001">
    <property type="protein sequence ID" value="GJE25455.1"/>
    <property type="molecule type" value="Genomic_DNA"/>
</dbReference>
<evidence type="ECO:0000313" key="4">
    <source>
        <dbReference type="Proteomes" id="UP001055156"/>
    </source>
</evidence>
<comment type="caution">
    <text evidence="3">The sequence shown here is derived from an EMBL/GenBank/DDBJ whole genome shotgun (WGS) entry which is preliminary data.</text>
</comment>
<protein>
    <recommendedName>
        <fullName evidence="2">Putative Flp pilus-assembly TadG-like N-terminal domain-containing protein</fullName>
    </recommendedName>
</protein>
<keyword evidence="1" id="KW-0812">Transmembrane</keyword>
<dbReference type="InterPro" id="IPR036465">
    <property type="entry name" value="vWFA_dom_sf"/>
</dbReference>
<name>A0ABQ4T1E1_METOR</name>
<dbReference type="RefSeq" id="WP_238309401.1">
    <property type="nucleotide sequence ID" value="NZ_BPQV01000001.1"/>
</dbReference>
<dbReference type="Proteomes" id="UP001055156">
    <property type="component" value="Unassembled WGS sequence"/>
</dbReference>
<feature type="domain" description="Putative Flp pilus-assembly TadG-like N-terminal" evidence="2">
    <location>
        <begin position="20"/>
        <end position="65"/>
    </location>
</feature>
<evidence type="ECO:0000256" key="1">
    <source>
        <dbReference type="SAM" id="Phobius"/>
    </source>
</evidence>
<dbReference type="Gene3D" id="3.40.50.410">
    <property type="entry name" value="von Willebrand factor, type A domain"/>
    <property type="match status" value="1"/>
</dbReference>
<sequence length="432" mass="46778">MTLLSKALSRIRGLPRDRSGQMAVLFGIATIPLLCVAGVAIDYGRRSSAKVRLDAALDAALLSVVSQPSNTIDATALAAMQTQFRSEAAKIPGVTVQSFTPSVVTTASKVSLSASYESTIDTTLTKLMNFSSMKIQGTAAATRGVSQYIDFYLLLDNSPSMGLAATDADIAKMQAITHDKCAFACHKHTFDSKGNITGDDAGDYYHLAARYGIKLRIQVLRDAVMGLVDRAKTAMKLSQQYRMEVWTFSDVLTKVSNLTSNLDSTKSDATKIDLAYSLYGEPDNQTSYERALPGITKTIPKSGTGITPDSPIRFLFFVTDGVQDTPIDGSVSEPSAGYKINANRFISPLNPALCKTLKDNNVRIGIIYTMYLPLTSNNFYNWFVSPYADKIPTRLQSCASDGLFFPVSTDGDISAAMNKLFDTAVNSVRLTN</sequence>
<dbReference type="Pfam" id="PF13400">
    <property type="entry name" value="Tad"/>
    <property type="match status" value="1"/>
</dbReference>
<gene>
    <name evidence="3" type="ORF">LKMONMHP_0293</name>
</gene>
<keyword evidence="1" id="KW-1133">Transmembrane helix</keyword>
<dbReference type="SUPFAM" id="SSF53300">
    <property type="entry name" value="vWA-like"/>
    <property type="match status" value="1"/>
</dbReference>
<organism evidence="3 4">
    <name type="scientific">Methylobacterium organophilum</name>
    <dbReference type="NCBI Taxonomy" id="410"/>
    <lineage>
        <taxon>Bacteria</taxon>
        <taxon>Pseudomonadati</taxon>
        <taxon>Pseudomonadota</taxon>
        <taxon>Alphaproteobacteria</taxon>
        <taxon>Hyphomicrobiales</taxon>
        <taxon>Methylobacteriaceae</taxon>
        <taxon>Methylobacterium</taxon>
    </lineage>
</organism>
<evidence type="ECO:0000313" key="3">
    <source>
        <dbReference type="EMBL" id="GJE25455.1"/>
    </source>
</evidence>
<feature type="transmembrane region" description="Helical" evidence="1">
    <location>
        <begin position="21"/>
        <end position="41"/>
    </location>
</feature>
<keyword evidence="4" id="KW-1185">Reference proteome</keyword>
<evidence type="ECO:0000259" key="2">
    <source>
        <dbReference type="Pfam" id="PF13400"/>
    </source>
</evidence>
<reference evidence="3" key="2">
    <citation type="submission" date="2021-08" db="EMBL/GenBank/DDBJ databases">
        <authorList>
            <person name="Tani A."/>
            <person name="Ola A."/>
            <person name="Ogura Y."/>
            <person name="Katsura K."/>
            <person name="Hayashi T."/>
        </authorList>
    </citation>
    <scope>NUCLEOTIDE SEQUENCE</scope>
    <source>
        <strain evidence="3">NBRC 15689</strain>
    </source>
</reference>
<reference evidence="3" key="1">
    <citation type="journal article" date="2021" name="Front. Microbiol.">
        <title>Comprehensive Comparative Genomics and Phenotyping of Methylobacterium Species.</title>
        <authorList>
            <person name="Alessa O."/>
            <person name="Ogura Y."/>
            <person name="Fujitani Y."/>
            <person name="Takami H."/>
            <person name="Hayashi T."/>
            <person name="Sahin N."/>
            <person name="Tani A."/>
        </authorList>
    </citation>
    <scope>NUCLEOTIDE SEQUENCE</scope>
    <source>
        <strain evidence="3">NBRC 15689</strain>
    </source>
</reference>